<evidence type="ECO:0000259" key="2">
    <source>
        <dbReference type="SMART" id="SM00829"/>
    </source>
</evidence>
<evidence type="ECO:0000256" key="1">
    <source>
        <dbReference type="ARBA" id="ARBA00022857"/>
    </source>
</evidence>
<dbReference type="Pfam" id="PF08240">
    <property type="entry name" value="ADH_N"/>
    <property type="match status" value="1"/>
</dbReference>
<dbReference type="SUPFAM" id="SSF51735">
    <property type="entry name" value="NAD(P)-binding Rossmann-fold domains"/>
    <property type="match status" value="1"/>
</dbReference>
<dbReference type="CDD" id="cd05289">
    <property type="entry name" value="MDR_like_2"/>
    <property type="match status" value="1"/>
</dbReference>
<name>A0A2Z5G1R4_9BACT</name>
<reference evidence="3 4" key="1">
    <citation type="journal article" date="2018" name="Front. Microbiol.">
        <title>Hydrolytic Capabilities as a Key to Environmental Success: Chitinolytic and Cellulolytic Acidobacteria From Acidic Sub-arctic Soils and Boreal Peatlands.</title>
        <authorList>
            <person name="Belova S.E."/>
            <person name="Ravin N.V."/>
            <person name="Pankratov T.A."/>
            <person name="Rakitin A.L."/>
            <person name="Ivanova A.A."/>
            <person name="Beletsky A.V."/>
            <person name="Mardanov A.V."/>
            <person name="Sinninghe Damste J.S."/>
            <person name="Dedysh S.N."/>
        </authorList>
    </citation>
    <scope>NUCLEOTIDE SEQUENCE [LARGE SCALE GENOMIC DNA]</scope>
    <source>
        <strain evidence="3 4">SBC82</strain>
    </source>
</reference>
<dbReference type="PANTHER" id="PTHR44154:SF1">
    <property type="entry name" value="QUINONE OXIDOREDUCTASE"/>
    <property type="match status" value="1"/>
</dbReference>
<organism evidence="3 4">
    <name type="scientific">Acidisarcina polymorpha</name>
    <dbReference type="NCBI Taxonomy" id="2211140"/>
    <lineage>
        <taxon>Bacteria</taxon>
        <taxon>Pseudomonadati</taxon>
        <taxon>Acidobacteriota</taxon>
        <taxon>Terriglobia</taxon>
        <taxon>Terriglobales</taxon>
        <taxon>Acidobacteriaceae</taxon>
        <taxon>Acidisarcina</taxon>
    </lineage>
</organism>
<dbReference type="InterPro" id="IPR036291">
    <property type="entry name" value="NAD(P)-bd_dom_sf"/>
</dbReference>
<dbReference type="RefSeq" id="WP_114208126.1">
    <property type="nucleotide sequence ID" value="NZ_CP030840.1"/>
</dbReference>
<feature type="domain" description="Enoyl reductase (ER)" evidence="2">
    <location>
        <begin position="10"/>
        <end position="302"/>
    </location>
</feature>
<dbReference type="AlphaFoldDB" id="A0A2Z5G1R4"/>
<dbReference type="EMBL" id="CP030840">
    <property type="protein sequence ID" value="AXC13041.1"/>
    <property type="molecule type" value="Genomic_DNA"/>
</dbReference>
<dbReference type="SUPFAM" id="SSF50129">
    <property type="entry name" value="GroES-like"/>
    <property type="match status" value="1"/>
</dbReference>
<dbReference type="SMART" id="SM00829">
    <property type="entry name" value="PKS_ER"/>
    <property type="match status" value="1"/>
</dbReference>
<dbReference type="InterPro" id="IPR020843">
    <property type="entry name" value="ER"/>
</dbReference>
<dbReference type="Pfam" id="PF13602">
    <property type="entry name" value="ADH_zinc_N_2"/>
    <property type="match status" value="1"/>
</dbReference>
<dbReference type="Gene3D" id="3.40.50.720">
    <property type="entry name" value="NAD(P)-binding Rossmann-like Domain"/>
    <property type="match status" value="1"/>
</dbReference>
<sequence length="309" mass="32182">MKAVVLYEYGGPEKLTYEEAFPEPQVSGDTVLIAAAAASVNPIDWKVRSGMRQKDFPLSFPAILGRDVSGVVRSVGANVKHFKPGERVLALSNATYATLVAVNDSDVTHLPDGLDLADAAAIPLISVTGDQLVRLAAKVQKEQVVLVTGALGSVGRAAVHSAKKLGAQVIAGVRGKELAEARSLGVADVLAIDDDQAIEAFRPVDVVADTVGGGVAAKLLAKVKPGGSFGYSATIPEDAAAQYPAVKITRVQAKPDPSKVREFADDLRDGKFVLPIGRRLPLHHAAEAHALGEKGGGGKIILLAPDARD</sequence>
<keyword evidence="4" id="KW-1185">Reference proteome</keyword>
<evidence type="ECO:0000313" key="3">
    <source>
        <dbReference type="EMBL" id="AXC13041.1"/>
    </source>
</evidence>
<dbReference type="GO" id="GO:0016491">
    <property type="term" value="F:oxidoreductase activity"/>
    <property type="evidence" value="ECO:0007669"/>
    <property type="project" value="InterPro"/>
</dbReference>
<dbReference type="Gene3D" id="3.90.180.10">
    <property type="entry name" value="Medium-chain alcohol dehydrogenases, catalytic domain"/>
    <property type="match status" value="1"/>
</dbReference>
<proteinExistence type="predicted"/>
<dbReference type="Proteomes" id="UP000253606">
    <property type="component" value="Chromosome"/>
</dbReference>
<keyword evidence="1" id="KW-0521">NADP</keyword>
<evidence type="ECO:0000313" key="4">
    <source>
        <dbReference type="Proteomes" id="UP000253606"/>
    </source>
</evidence>
<dbReference type="InterPro" id="IPR051603">
    <property type="entry name" value="Zinc-ADH_QOR/CCCR"/>
</dbReference>
<dbReference type="OrthoDB" id="9792162at2"/>
<gene>
    <name evidence="3" type="ORF">ACPOL_3762</name>
</gene>
<dbReference type="KEGG" id="abas:ACPOL_3762"/>
<accession>A0A2Z5G1R4</accession>
<dbReference type="InterPro" id="IPR013154">
    <property type="entry name" value="ADH-like_N"/>
</dbReference>
<protein>
    <submittedName>
        <fullName evidence="3">Quinone oxidoreductase</fullName>
    </submittedName>
</protein>
<dbReference type="InterPro" id="IPR011032">
    <property type="entry name" value="GroES-like_sf"/>
</dbReference>
<dbReference type="PANTHER" id="PTHR44154">
    <property type="entry name" value="QUINONE OXIDOREDUCTASE"/>
    <property type="match status" value="1"/>
</dbReference>